<keyword evidence="1" id="KW-0812">Transmembrane</keyword>
<reference evidence="3 4" key="1">
    <citation type="journal article" date="2016" name="Mol. Biol. Evol.">
        <title>Comparative Genomics of Early-Diverging Mushroom-Forming Fungi Provides Insights into the Origins of Lignocellulose Decay Capabilities.</title>
        <authorList>
            <person name="Nagy L.G."/>
            <person name="Riley R."/>
            <person name="Tritt A."/>
            <person name="Adam C."/>
            <person name="Daum C."/>
            <person name="Floudas D."/>
            <person name="Sun H."/>
            <person name="Yadav J.S."/>
            <person name="Pangilinan J."/>
            <person name="Larsson K.H."/>
            <person name="Matsuura K."/>
            <person name="Barry K."/>
            <person name="Labutti K."/>
            <person name="Kuo R."/>
            <person name="Ohm R.A."/>
            <person name="Bhattacharya S.S."/>
            <person name="Shirouzu T."/>
            <person name="Yoshinaga Y."/>
            <person name="Martin F.M."/>
            <person name="Grigoriev I.V."/>
            <person name="Hibbett D.S."/>
        </authorList>
    </citation>
    <scope>NUCLEOTIDE SEQUENCE [LARGE SCALE GENOMIC DNA]</scope>
    <source>
        <strain evidence="3 4">L-15889</strain>
    </source>
</reference>
<keyword evidence="1" id="KW-0472">Membrane</keyword>
<keyword evidence="1" id="KW-1133">Transmembrane helix</keyword>
<feature type="transmembrane region" description="Helical" evidence="1">
    <location>
        <begin position="114"/>
        <end position="137"/>
    </location>
</feature>
<proteinExistence type="predicted"/>
<feature type="transmembrane region" description="Helical" evidence="1">
    <location>
        <begin position="12"/>
        <end position="28"/>
    </location>
</feature>
<dbReference type="OrthoDB" id="2637653at2759"/>
<feature type="domain" description="DUF6533" evidence="2">
    <location>
        <begin position="12"/>
        <end position="56"/>
    </location>
</feature>
<evidence type="ECO:0000313" key="3">
    <source>
        <dbReference type="EMBL" id="KZT73899.1"/>
    </source>
</evidence>
<feature type="transmembrane region" description="Helical" evidence="1">
    <location>
        <begin position="157"/>
        <end position="179"/>
    </location>
</feature>
<dbReference type="Pfam" id="PF20151">
    <property type="entry name" value="DUF6533"/>
    <property type="match status" value="1"/>
</dbReference>
<accession>A0A165TSX1</accession>
<evidence type="ECO:0000259" key="2">
    <source>
        <dbReference type="Pfam" id="PF20151"/>
    </source>
</evidence>
<feature type="transmembrane region" description="Helical" evidence="1">
    <location>
        <begin position="229"/>
        <end position="248"/>
    </location>
</feature>
<feature type="transmembrane region" description="Helical" evidence="1">
    <location>
        <begin position="88"/>
        <end position="107"/>
    </location>
</feature>
<gene>
    <name evidence="3" type="ORF">DAEQUDRAFT_808066</name>
</gene>
<organism evidence="3 4">
    <name type="scientific">Daedalea quercina L-15889</name>
    <dbReference type="NCBI Taxonomy" id="1314783"/>
    <lineage>
        <taxon>Eukaryota</taxon>
        <taxon>Fungi</taxon>
        <taxon>Dikarya</taxon>
        <taxon>Basidiomycota</taxon>
        <taxon>Agaricomycotina</taxon>
        <taxon>Agaricomycetes</taxon>
        <taxon>Polyporales</taxon>
        <taxon>Fomitopsis</taxon>
    </lineage>
</organism>
<dbReference type="Proteomes" id="UP000076727">
    <property type="component" value="Unassembled WGS sequence"/>
</dbReference>
<name>A0A165TSX1_9APHY</name>
<dbReference type="InterPro" id="IPR045340">
    <property type="entry name" value="DUF6533"/>
</dbReference>
<dbReference type="AlphaFoldDB" id="A0A165TSX1"/>
<sequence length="313" mass="35951">MPALSEESAGFSAVAALTMLAWDLFVSLDDEIEYVWRWPRSWLKGIYCFIRYVPLFGETAFFSLRQWFKRRELVRPSTCLNMDIAEYFVLQAVAAAVGVISVLRVWILYDRKKWLLALLSPFFVGCAAVSITSIAKYREEYTFTGSCLTTYEPDPVLIGWTIPVAFEFTLFVLVFYKFVQNIRARSPLAGQPVLFVFLRDGMAAFLAIFAVTTVTVVSSIVFVELSSGFFFWNMTVYSIAGSHVLLNLREVVTRTTHPSRLSSIRESFSTNYPEFAYPEDDSITREWTDSEWEGLEVYNLEERQLRAHDQDCS</sequence>
<keyword evidence="4" id="KW-1185">Reference proteome</keyword>
<evidence type="ECO:0000256" key="1">
    <source>
        <dbReference type="SAM" id="Phobius"/>
    </source>
</evidence>
<feature type="transmembrane region" description="Helical" evidence="1">
    <location>
        <begin position="49"/>
        <end position="68"/>
    </location>
</feature>
<feature type="transmembrane region" description="Helical" evidence="1">
    <location>
        <begin position="200"/>
        <end position="223"/>
    </location>
</feature>
<protein>
    <recommendedName>
        <fullName evidence="2">DUF6533 domain-containing protein</fullName>
    </recommendedName>
</protein>
<dbReference type="EMBL" id="KV429035">
    <property type="protein sequence ID" value="KZT73899.1"/>
    <property type="molecule type" value="Genomic_DNA"/>
</dbReference>
<evidence type="ECO:0000313" key="4">
    <source>
        <dbReference type="Proteomes" id="UP000076727"/>
    </source>
</evidence>